<dbReference type="OrthoDB" id="5291972at2"/>
<feature type="compositionally biased region" description="Gly residues" evidence="1">
    <location>
        <begin position="160"/>
        <end position="169"/>
    </location>
</feature>
<evidence type="ECO:0000313" key="2">
    <source>
        <dbReference type="EMBL" id="KYG69972.1"/>
    </source>
</evidence>
<comment type="caution">
    <text evidence="2">The sequence shown here is derived from an EMBL/GenBank/DDBJ whole genome shotgun (WGS) entry which is preliminary data.</text>
</comment>
<dbReference type="RefSeq" id="WP_063242889.1">
    <property type="nucleotide sequence ID" value="NZ_LUKF01000003.1"/>
</dbReference>
<dbReference type="Proteomes" id="UP000075391">
    <property type="component" value="Unassembled WGS sequence"/>
</dbReference>
<feature type="region of interest" description="Disordered" evidence="1">
    <location>
        <begin position="158"/>
        <end position="177"/>
    </location>
</feature>
<accession>A0A150WUL2</accession>
<name>A0A150WUL2_BDEBC</name>
<evidence type="ECO:0000313" key="3">
    <source>
        <dbReference type="Proteomes" id="UP000075391"/>
    </source>
</evidence>
<protein>
    <submittedName>
        <fullName evidence="2">Uncharacterized protein</fullName>
    </submittedName>
</protein>
<evidence type="ECO:0000256" key="1">
    <source>
        <dbReference type="SAM" id="MobiDB-lite"/>
    </source>
</evidence>
<organism evidence="2 3">
    <name type="scientific">Bdellovibrio bacteriovorus</name>
    <dbReference type="NCBI Taxonomy" id="959"/>
    <lineage>
        <taxon>Bacteria</taxon>
        <taxon>Pseudomonadati</taxon>
        <taxon>Bdellovibrionota</taxon>
        <taxon>Bdellovibrionia</taxon>
        <taxon>Bdellovibrionales</taxon>
        <taxon>Pseudobdellovibrionaceae</taxon>
        <taxon>Bdellovibrio</taxon>
    </lineage>
</organism>
<dbReference type="EMBL" id="LUKF01000003">
    <property type="protein sequence ID" value="KYG69972.1"/>
    <property type="molecule type" value="Genomic_DNA"/>
</dbReference>
<sequence>MVWYVFAPLLTLLLAGCGIEASLENLAGLSGPKLPPGIVLPERPIAGVVTDPSKADFENTEVLVGSHGISDGNSQLLVVVRLMNSDNTVVQGYRPDYSVTKGTGVVKADCSLSDSYGVSICAMKATDSGVKSIRYENLADFHPEKDVVFNAPAKETTTVGVGGGGGGGTHEASNPKGWRMTATVGTQYDKVVAQKNGYKLLMGPVGATVE</sequence>
<gene>
    <name evidence="2" type="ORF">AZI85_14820</name>
</gene>
<dbReference type="AlphaFoldDB" id="A0A150WUL2"/>
<reference evidence="2 3" key="1">
    <citation type="submission" date="2016-03" db="EMBL/GenBank/DDBJ databases">
        <authorList>
            <person name="Ploux O."/>
        </authorList>
    </citation>
    <scope>NUCLEOTIDE SEQUENCE [LARGE SCALE GENOMIC DNA]</scope>
    <source>
        <strain evidence="2 3">BER2</strain>
    </source>
</reference>
<proteinExistence type="predicted"/>